<dbReference type="GO" id="GO:0004984">
    <property type="term" value="F:olfactory receptor activity"/>
    <property type="evidence" value="ECO:0007669"/>
    <property type="project" value="InterPro"/>
</dbReference>
<keyword evidence="5" id="KW-0552">Olfaction</keyword>
<evidence type="ECO:0000256" key="7">
    <source>
        <dbReference type="ARBA" id="ARBA00023136"/>
    </source>
</evidence>
<sequence>MCPTIFGIKIRLHLDLLKQRIEKLRMDDAITEDESYTKLVGCIKDHKIIMEYCNILRPLISRIIFVQFIMVGIIFGLCMTNLFFFADMWTCISTMSYIFGCIFQTFPFCYICNMMEDAVSDLTLSIFQSNWLGAPRRYKSSLLYFMHQSQQPIKFTAGSIFEISLATNINLAKFAFTVVTIVQQFNLAEKLDRK</sequence>
<dbReference type="RefSeq" id="XP_051862636.1">
    <property type="nucleotide sequence ID" value="XM_052006676.1"/>
</dbReference>
<keyword evidence="6 10" id="KW-1133">Transmembrane helix</keyword>
<reference evidence="12" key="1">
    <citation type="submission" date="2025-08" db="UniProtKB">
        <authorList>
            <consortium name="RefSeq"/>
        </authorList>
    </citation>
    <scope>IDENTIFICATION</scope>
    <source>
        <strain evidence="12">15112-1751.03</strain>
        <tissue evidence="12">Whole Adult</tissue>
    </source>
</reference>
<evidence type="ECO:0000256" key="2">
    <source>
        <dbReference type="ARBA" id="ARBA00022475"/>
    </source>
</evidence>
<keyword evidence="2" id="KW-1003">Cell membrane</keyword>
<evidence type="ECO:0000256" key="1">
    <source>
        <dbReference type="ARBA" id="ARBA00004651"/>
    </source>
</evidence>
<dbReference type="Proteomes" id="UP000515160">
    <property type="component" value="Chromosome 2R"/>
</dbReference>
<evidence type="ECO:0000256" key="5">
    <source>
        <dbReference type="ARBA" id="ARBA00022725"/>
    </source>
</evidence>
<keyword evidence="4 10" id="KW-0812">Transmembrane</keyword>
<dbReference type="GO" id="GO:0005886">
    <property type="term" value="C:plasma membrane"/>
    <property type="evidence" value="ECO:0007669"/>
    <property type="project" value="UniProtKB-SubCell"/>
</dbReference>
<feature type="transmembrane region" description="Helical" evidence="10">
    <location>
        <begin position="92"/>
        <end position="112"/>
    </location>
</feature>
<feature type="transmembrane region" description="Helical" evidence="10">
    <location>
        <begin position="64"/>
        <end position="86"/>
    </location>
</feature>
<organism evidence="11 12">
    <name type="scientific">Drosophila albomicans</name>
    <name type="common">Fruit fly</name>
    <dbReference type="NCBI Taxonomy" id="7291"/>
    <lineage>
        <taxon>Eukaryota</taxon>
        <taxon>Metazoa</taxon>
        <taxon>Ecdysozoa</taxon>
        <taxon>Arthropoda</taxon>
        <taxon>Hexapoda</taxon>
        <taxon>Insecta</taxon>
        <taxon>Pterygota</taxon>
        <taxon>Neoptera</taxon>
        <taxon>Endopterygota</taxon>
        <taxon>Diptera</taxon>
        <taxon>Brachycera</taxon>
        <taxon>Muscomorpha</taxon>
        <taxon>Ephydroidea</taxon>
        <taxon>Drosophilidae</taxon>
        <taxon>Drosophila</taxon>
    </lineage>
</organism>
<evidence type="ECO:0000256" key="8">
    <source>
        <dbReference type="ARBA" id="ARBA00023170"/>
    </source>
</evidence>
<evidence type="ECO:0000256" key="9">
    <source>
        <dbReference type="ARBA" id="ARBA00023224"/>
    </source>
</evidence>
<proteinExistence type="predicted"/>
<comment type="subcellular location">
    <subcellularLocation>
        <location evidence="1">Cell membrane</location>
        <topology evidence="1">Multi-pass membrane protein</topology>
    </subcellularLocation>
</comment>
<dbReference type="GO" id="GO:0007165">
    <property type="term" value="P:signal transduction"/>
    <property type="evidence" value="ECO:0007669"/>
    <property type="project" value="UniProtKB-KW"/>
</dbReference>
<dbReference type="PANTHER" id="PTHR21137">
    <property type="entry name" value="ODORANT RECEPTOR"/>
    <property type="match status" value="1"/>
</dbReference>
<dbReference type="AlphaFoldDB" id="A0A9C6SZV1"/>
<evidence type="ECO:0000313" key="11">
    <source>
        <dbReference type="Proteomes" id="UP000515160"/>
    </source>
</evidence>
<keyword evidence="9" id="KW-0807">Transducer</keyword>
<keyword evidence="11" id="KW-1185">Reference proteome</keyword>
<evidence type="ECO:0000256" key="10">
    <source>
        <dbReference type="SAM" id="Phobius"/>
    </source>
</evidence>
<evidence type="ECO:0000256" key="4">
    <source>
        <dbReference type="ARBA" id="ARBA00022692"/>
    </source>
</evidence>
<accession>A0A9C6SZV1</accession>
<keyword evidence="7 10" id="KW-0472">Membrane</keyword>
<protein>
    <submittedName>
        <fullName evidence="12">Odorant receptor 42b-like</fullName>
    </submittedName>
</protein>
<keyword evidence="8" id="KW-0675">Receptor</keyword>
<evidence type="ECO:0000256" key="6">
    <source>
        <dbReference type="ARBA" id="ARBA00022989"/>
    </source>
</evidence>
<dbReference type="InterPro" id="IPR004117">
    <property type="entry name" value="7tm6_olfct_rcpt"/>
</dbReference>
<dbReference type="OrthoDB" id="7871024at2759"/>
<evidence type="ECO:0000256" key="3">
    <source>
        <dbReference type="ARBA" id="ARBA00022606"/>
    </source>
</evidence>
<name>A0A9C6SZV1_DROAB</name>
<evidence type="ECO:0000313" key="12">
    <source>
        <dbReference type="RefSeq" id="XP_051862636.1"/>
    </source>
</evidence>
<dbReference type="PANTHER" id="PTHR21137:SF35">
    <property type="entry name" value="ODORANT RECEPTOR 19A-RELATED"/>
    <property type="match status" value="1"/>
</dbReference>
<dbReference type="Pfam" id="PF02949">
    <property type="entry name" value="7tm_6"/>
    <property type="match status" value="1"/>
</dbReference>
<keyword evidence="3" id="KW-0716">Sensory transduction</keyword>
<gene>
    <name evidence="12" type="primary">LOC127565877</name>
</gene>
<dbReference type="GO" id="GO:0005549">
    <property type="term" value="F:odorant binding"/>
    <property type="evidence" value="ECO:0007669"/>
    <property type="project" value="InterPro"/>
</dbReference>
<dbReference type="GeneID" id="127565877"/>